<comment type="subcellular location">
    <subcellularLocation>
        <location evidence="2">Secreted</location>
    </subcellularLocation>
</comment>
<evidence type="ECO:0000256" key="9">
    <source>
        <dbReference type="SAM" id="MobiDB-lite"/>
    </source>
</evidence>
<dbReference type="SUPFAM" id="SSF51126">
    <property type="entry name" value="Pectin lyase-like"/>
    <property type="match status" value="1"/>
</dbReference>
<keyword evidence="7" id="KW-0456">Lyase</keyword>
<dbReference type="GO" id="GO:0016837">
    <property type="term" value="F:carbon-oxygen lyase activity, acting on polysaccharides"/>
    <property type="evidence" value="ECO:0007669"/>
    <property type="project" value="TreeGrafter"/>
</dbReference>
<keyword evidence="4" id="KW-0479">Metal-binding</keyword>
<evidence type="ECO:0000259" key="10">
    <source>
        <dbReference type="Pfam" id="PF07602"/>
    </source>
</evidence>
<dbReference type="GO" id="GO:0046872">
    <property type="term" value="F:metal ion binding"/>
    <property type="evidence" value="ECO:0007669"/>
    <property type="project" value="UniProtKB-KW"/>
</dbReference>
<reference evidence="11 12" key="1">
    <citation type="journal article" date="2012" name="Science">
        <title>Ecological populations of bacteria act as socially cohesive units of antibiotic production and resistance.</title>
        <authorList>
            <person name="Cordero O.X."/>
            <person name="Wildschutte H."/>
            <person name="Kirkup B."/>
            <person name="Proehl S."/>
            <person name="Ngo L."/>
            <person name="Hussain F."/>
            <person name="Le Roux F."/>
            <person name="Mincer T."/>
            <person name="Polz M.F."/>
        </authorList>
    </citation>
    <scope>NUCLEOTIDE SEQUENCE [LARGE SCALE GENOMIC DNA]</scope>
    <source>
        <strain evidence="11 12">FF-454</strain>
    </source>
</reference>
<evidence type="ECO:0000256" key="4">
    <source>
        <dbReference type="ARBA" id="ARBA00022723"/>
    </source>
</evidence>
<keyword evidence="12" id="KW-1185">Reference proteome</keyword>
<dbReference type="InterPro" id="IPR012334">
    <property type="entry name" value="Pectin_lyas_fold"/>
</dbReference>
<dbReference type="GO" id="GO:0005576">
    <property type="term" value="C:extracellular region"/>
    <property type="evidence" value="ECO:0007669"/>
    <property type="project" value="UniProtKB-SubCell"/>
</dbReference>
<feature type="compositionally biased region" description="Low complexity" evidence="9">
    <location>
        <begin position="346"/>
        <end position="360"/>
    </location>
</feature>
<dbReference type="InterPro" id="IPR052052">
    <property type="entry name" value="Polysaccharide_Lyase_9"/>
</dbReference>
<evidence type="ECO:0000256" key="2">
    <source>
        <dbReference type="ARBA" id="ARBA00004613"/>
    </source>
</evidence>
<dbReference type="PANTHER" id="PTHR40088">
    <property type="entry name" value="PECTATE LYASE (EUROFUNG)"/>
    <property type="match status" value="1"/>
</dbReference>
<dbReference type="InterPro" id="IPR006626">
    <property type="entry name" value="PbH1"/>
</dbReference>
<dbReference type="Pfam" id="PF07602">
    <property type="entry name" value="DUF1565"/>
    <property type="match status" value="1"/>
</dbReference>
<organism evidence="11 12">
    <name type="scientific">Enterovibrio norvegicus FF-454</name>
    <dbReference type="NCBI Taxonomy" id="1185651"/>
    <lineage>
        <taxon>Bacteria</taxon>
        <taxon>Pseudomonadati</taxon>
        <taxon>Pseudomonadota</taxon>
        <taxon>Gammaproteobacteria</taxon>
        <taxon>Vibrionales</taxon>
        <taxon>Vibrionaceae</taxon>
        <taxon>Enterovibrio</taxon>
    </lineage>
</organism>
<dbReference type="Gene3D" id="2.160.20.10">
    <property type="entry name" value="Single-stranded right-handed beta-helix, Pectin lyase-like"/>
    <property type="match status" value="1"/>
</dbReference>
<keyword evidence="3" id="KW-0964">Secreted</keyword>
<proteinExistence type="inferred from homology"/>
<evidence type="ECO:0000313" key="12">
    <source>
        <dbReference type="Proteomes" id="UP000095039"/>
    </source>
</evidence>
<dbReference type="RefSeq" id="WP_016960417.1">
    <property type="nucleotide sequence ID" value="NZ_AJWN02000043.1"/>
</dbReference>
<comment type="cofactor">
    <cofactor evidence="1">
        <name>Ca(2+)</name>
        <dbReference type="ChEBI" id="CHEBI:29108"/>
    </cofactor>
</comment>
<comment type="caution">
    <text evidence="11">The sequence shown here is derived from an EMBL/GenBank/DDBJ whole genome shotgun (WGS) entry which is preliminary data.</text>
</comment>
<feature type="region of interest" description="Disordered" evidence="9">
    <location>
        <begin position="342"/>
        <end position="366"/>
    </location>
</feature>
<evidence type="ECO:0000256" key="3">
    <source>
        <dbReference type="ARBA" id="ARBA00022525"/>
    </source>
</evidence>
<comment type="similarity">
    <text evidence="8">Belongs to the polysaccharide lyase 9 family.</text>
</comment>
<dbReference type="SMART" id="SM00710">
    <property type="entry name" value="PbH1"/>
    <property type="match status" value="5"/>
</dbReference>
<evidence type="ECO:0000256" key="6">
    <source>
        <dbReference type="ARBA" id="ARBA00022837"/>
    </source>
</evidence>
<evidence type="ECO:0000256" key="1">
    <source>
        <dbReference type="ARBA" id="ARBA00001913"/>
    </source>
</evidence>
<keyword evidence="6" id="KW-0106">Calcium</keyword>
<name>A0A1E5C8G5_9GAMM</name>
<accession>A0A1E5C8G5</accession>
<gene>
    <name evidence="11" type="ORF">A1OK_08625</name>
</gene>
<evidence type="ECO:0000313" key="11">
    <source>
        <dbReference type="EMBL" id="OEE61813.1"/>
    </source>
</evidence>
<evidence type="ECO:0000256" key="5">
    <source>
        <dbReference type="ARBA" id="ARBA00022729"/>
    </source>
</evidence>
<evidence type="ECO:0000256" key="7">
    <source>
        <dbReference type="ARBA" id="ARBA00023239"/>
    </source>
</evidence>
<dbReference type="Proteomes" id="UP000095039">
    <property type="component" value="Unassembled WGS sequence"/>
</dbReference>
<sequence length="366" mass="39956">MKLMNVIVIFLFLVPIAAIGGNIFVGKSGSDFYDGTTRNTPFLTINKALEAAYPGDSIYLSPGVYHENIVTVRDGLLESPISIKGLRNESDYLDLDNQTKNVLLRPTIKPPKKNNGRLIQIRHSYITLQDVVVDGFFDGGDSPESYTDKLLFVHNTDRLDGLTGVHIRRVTFRNAGGECIRFRYKIVRSSIKDSFISNCGVHAFVYKLGGKNGEGIYVGTSIKQWGDGKNPASDPDTTSKNIFSRNVINTLGNECIEFKEGAFNNWAVDNTCMGQMDGNSGGLASRGNSNYFYGNRIVAPAGSGLYFSSDSPSYGMNNVAKRNIIVAAGRYGIDDRGDDGAMCENSSSYSRSGESSSGRSINEQCN</sequence>
<feature type="domain" description="DUF1565" evidence="10">
    <location>
        <begin position="28"/>
        <end position="68"/>
    </location>
</feature>
<evidence type="ECO:0000256" key="8">
    <source>
        <dbReference type="ARBA" id="ARBA00038263"/>
    </source>
</evidence>
<dbReference type="EMBL" id="AJWN02000043">
    <property type="protein sequence ID" value="OEE61813.1"/>
    <property type="molecule type" value="Genomic_DNA"/>
</dbReference>
<keyword evidence="5" id="KW-0732">Signal</keyword>
<dbReference type="PANTHER" id="PTHR40088:SF1">
    <property type="entry name" value="PECTATE LYASE PEL9"/>
    <property type="match status" value="1"/>
</dbReference>
<protein>
    <recommendedName>
        <fullName evidence="10">DUF1565 domain-containing protein</fullName>
    </recommendedName>
</protein>
<dbReference type="InterPro" id="IPR011459">
    <property type="entry name" value="DUF1565"/>
</dbReference>
<dbReference type="InterPro" id="IPR011050">
    <property type="entry name" value="Pectin_lyase_fold/virulence"/>
</dbReference>
<dbReference type="AlphaFoldDB" id="A0A1E5C8G5"/>